<dbReference type="Gene3D" id="1.25.40.10">
    <property type="entry name" value="Tetratricopeptide repeat domain"/>
    <property type="match status" value="1"/>
</dbReference>
<dbReference type="InterPro" id="IPR008884">
    <property type="entry name" value="TylF_MeTrfase"/>
</dbReference>
<comment type="caution">
    <text evidence="1">The sequence shown here is derived from an EMBL/GenBank/DDBJ whole genome shotgun (WGS) entry which is preliminary data.</text>
</comment>
<dbReference type="InterPro" id="IPR011990">
    <property type="entry name" value="TPR-like_helical_dom_sf"/>
</dbReference>
<evidence type="ECO:0000313" key="1">
    <source>
        <dbReference type="EMBL" id="KIL98425.1"/>
    </source>
</evidence>
<dbReference type="OrthoDB" id="9811332at2"/>
<proteinExistence type="predicted"/>
<gene>
    <name evidence="1" type="ORF">CCC_03708</name>
</gene>
<dbReference type="Proteomes" id="UP000031971">
    <property type="component" value="Unassembled WGS sequence"/>
</dbReference>
<dbReference type="AlphaFoldDB" id="A0A0C2YUP6"/>
<keyword evidence="2" id="KW-1185">Reference proteome</keyword>
<dbReference type="PANTHER" id="PTHR40036:SF1">
    <property type="entry name" value="MACROCIN O-METHYLTRANSFERASE"/>
    <property type="match status" value="1"/>
</dbReference>
<dbReference type="STRING" id="272627.CCC_03708"/>
<dbReference type="PANTHER" id="PTHR40036">
    <property type="entry name" value="MACROCIN O-METHYLTRANSFERASE"/>
    <property type="match status" value="1"/>
</dbReference>
<reference evidence="1 2" key="1">
    <citation type="submission" date="2015-01" db="EMBL/GenBank/DDBJ databases">
        <title>Genome Sequence of Magnetospirillum magnetotacticum Strain MS-1.</title>
        <authorList>
            <person name="Marinov G.K."/>
            <person name="Smalley M.D."/>
            <person name="DeSalvo G."/>
        </authorList>
    </citation>
    <scope>NUCLEOTIDE SEQUENCE [LARGE SCALE GENOMIC DNA]</scope>
    <source>
        <strain evidence="1 2">MS-1</strain>
    </source>
</reference>
<sequence>MTGIDILDQAAALVAAGRFDAALKLLAPFPEGTPGLDAQLGAARLGRKEAKAALLHLARAVEAAPKDPALGLLLAKAHLLGNDPGAAITLALGLAPSPERDEVLAGAYRRDALFRDCVRLVEAAQEPSDQMLYERAMSLNGLGEAATALKAWDDLIARAPDRAAAWYGSHGPALDLLGWNEADRRLKRAAACPKANGRYEAMAAAYDVLAGRKARLFGPKHVHVVESAAALVPHLAEGWRLFGMTASLLAWALNEAKEPGLVLEFGVRRGASLAVLAAHADQEVHGFDSFEGLPEVWGATHAGVLTTGGILPEVGENARLHPGWFEDTLEPFLEANPGPLRFANIDSDIYSSARTVLFGLAGRIRAGTVLVFDEFIGNRTWQDDEYRAFAEFTAAHGVGFQVIAVTPACKQVAIRIT</sequence>
<dbReference type="InterPro" id="IPR029063">
    <property type="entry name" value="SAM-dependent_MTases_sf"/>
</dbReference>
<dbReference type="SUPFAM" id="SSF53335">
    <property type="entry name" value="S-adenosyl-L-methionine-dependent methyltransferases"/>
    <property type="match status" value="1"/>
</dbReference>
<name>A0A0C2YUP6_PARME</name>
<dbReference type="RefSeq" id="WP_009869518.1">
    <property type="nucleotide sequence ID" value="NZ_JXSL01000028.1"/>
</dbReference>
<organism evidence="1 2">
    <name type="scientific">Paramagnetospirillum magnetotacticum MS-1</name>
    <dbReference type="NCBI Taxonomy" id="272627"/>
    <lineage>
        <taxon>Bacteria</taxon>
        <taxon>Pseudomonadati</taxon>
        <taxon>Pseudomonadota</taxon>
        <taxon>Alphaproteobacteria</taxon>
        <taxon>Rhodospirillales</taxon>
        <taxon>Magnetospirillaceae</taxon>
        <taxon>Paramagnetospirillum</taxon>
    </lineage>
</organism>
<dbReference type="SUPFAM" id="SSF48452">
    <property type="entry name" value="TPR-like"/>
    <property type="match status" value="1"/>
</dbReference>
<dbReference type="EMBL" id="JXSL01000028">
    <property type="protein sequence ID" value="KIL98425.1"/>
    <property type="molecule type" value="Genomic_DNA"/>
</dbReference>
<dbReference type="Pfam" id="PF13578">
    <property type="entry name" value="Methyltransf_24"/>
    <property type="match status" value="1"/>
</dbReference>
<dbReference type="Gene3D" id="3.40.50.150">
    <property type="entry name" value="Vaccinia Virus protein VP39"/>
    <property type="match status" value="1"/>
</dbReference>
<protein>
    <submittedName>
        <fullName evidence="1">Uncharacterized protein</fullName>
    </submittedName>
</protein>
<evidence type="ECO:0000313" key="2">
    <source>
        <dbReference type="Proteomes" id="UP000031971"/>
    </source>
</evidence>
<accession>A0A0C2YUP6</accession>